<keyword evidence="7" id="KW-1185">Reference proteome</keyword>
<dbReference type="PRINTS" id="PR00038">
    <property type="entry name" value="HTHLUXR"/>
</dbReference>
<dbReference type="PANTHER" id="PTHR43214:SF43">
    <property type="entry name" value="TWO-COMPONENT RESPONSE REGULATOR"/>
    <property type="match status" value="1"/>
</dbReference>
<reference evidence="6 7" key="1">
    <citation type="submission" date="2019-02" db="EMBL/GenBank/DDBJ databases">
        <title>Deep-cultivation of Planctomycetes and their phenomic and genomic characterization uncovers novel biology.</title>
        <authorList>
            <person name="Wiegand S."/>
            <person name="Jogler M."/>
            <person name="Boedeker C."/>
            <person name="Pinto D."/>
            <person name="Vollmers J."/>
            <person name="Rivas-Marin E."/>
            <person name="Kohn T."/>
            <person name="Peeters S.H."/>
            <person name="Heuer A."/>
            <person name="Rast P."/>
            <person name="Oberbeckmann S."/>
            <person name="Bunk B."/>
            <person name="Jeske O."/>
            <person name="Meyerdierks A."/>
            <person name="Storesund J.E."/>
            <person name="Kallscheuer N."/>
            <person name="Luecker S."/>
            <person name="Lage O.M."/>
            <person name="Pohl T."/>
            <person name="Merkel B.J."/>
            <person name="Hornburger P."/>
            <person name="Mueller R.-W."/>
            <person name="Bruemmer F."/>
            <person name="Labrenz M."/>
            <person name="Spormann A.M."/>
            <person name="Op Den Camp H."/>
            <person name="Overmann J."/>
            <person name="Amann R."/>
            <person name="Jetten M.S.M."/>
            <person name="Mascher T."/>
            <person name="Medema M.H."/>
            <person name="Devos D.P."/>
            <person name="Kaster A.-K."/>
            <person name="Ovreas L."/>
            <person name="Rohde M."/>
            <person name="Galperin M.Y."/>
            <person name="Jogler C."/>
        </authorList>
    </citation>
    <scope>NUCLEOTIDE SEQUENCE [LARGE SCALE GENOMIC DNA]</scope>
    <source>
        <strain evidence="6 7">CA13</strain>
    </source>
</reference>
<dbReference type="InterPro" id="IPR016032">
    <property type="entry name" value="Sig_transdc_resp-reg_C-effctor"/>
</dbReference>
<dbReference type="SUPFAM" id="SSF46894">
    <property type="entry name" value="C-terminal effector domain of the bipartite response regulators"/>
    <property type="match status" value="1"/>
</dbReference>
<dbReference type="SUPFAM" id="SSF52172">
    <property type="entry name" value="CheY-like"/>
    <property type="match status" value="1"/>
</dbReference>
<feature type="domain" description="Response regulatory" evidence="5">
    <location>
        <begin position="3"/>
        <end position="119"/>
    </location>
</feature>
<dbReference type="SMART" id="SM00421">
    <property type="entry name" value="HTH_LUXR"/>
    <property type="match status" value="1"/>
</dbReference>
<dbReference type="PROSITE" id="PS00622">
    <property type="entry name" value="HTH_LUXR_1"/>
    <property type="match status" value="1"/>
</dbReference>
<keyword evidence="1 3" id="KW-0597">Phosphoprotein</keyword>
<evidence type="ECO:0000259" key="5">
    <source>
        <dbReference type="PROSITE" id="PS50110"/>
    </source>
</evidence>
<gene>
    <name evidence="6" type="primary">nreC_5</name>
    <name evidence="6" type="ORF">CA13_69460</name>
</gene>
<protein>
    <submittedName>
        <fullName evidence="6">Oxygen regulatory protein NreC</fullName>
    </submittedName>
</protein>
<comment type="caution">
    <text evidence="6">The sequence shown here is derived from an EMBL/GenBank/DDBJ whole genome shotgun (WGS) entry which is preliminary data.</text>
</comment>
<evidence type="ECO:0000313" key="7">
    <source>
        <dbReference type="Proteomes" id="UP000315010"/>
    </source>
</evidence>
<dbReference type="AlphaFoldDB" id="A0A5C5YNC5"/>
<dbReference type="RefSeq" id="WP_146404217.1">
    <property type="nucleotide sequence ID" value="NZ_SJPJ01000002.1"/>
</dbReference>
<dbReference type="InterPro" id="IPR039420">
    <property type="entry name" value="WalR-like"/>
</dbReference>
<keyword evidence="2" id="KW-0238">DNA-binding</keyword>
<dbReference type="Gene3D" id="3.40.50.2300">
    <property type="match status" value="1"/>
</dbReference>
<feature type="modified residue" description="4-aspartylphosphate" evidence="3">
    <location>
        <position position="54"/>
    </location>
</feature>
<evidence type="ECO:0000259" key="4">
    <source>
        <dbReference type="PROSITE" id="PS50043"/>
    </source>
</evidence>
<evidence type="ECO:0000256" key="2">
    <source>
        <dbReference type="ARBA" id="ARBA00023125"/>
    </source>
</evidence>
<proteinExistence type="predicted"/>
<name>A0A5C5YNC5_9BACT</name>
<dbReference type="GO" id="GO:0003677">
    <property type="term" value="F:DNA binding"/>
    <property type="evidence" value="ECO:0007669"/>
    <property type="project" value="UniProtKB-KW"/>
</dbReference>
<sequence length="214" mass="23662">MTTIVIVDDHPSTRDGLMTRIELEADLRVVGEAADVDEAFELIQLKLPDIAIIDVSLKTGNGIELIKKVKSANLSTRMLVWSMYEDSLYAERAVRAGAMGYINKENVTGVIIDAIRRILKGDIFLSEAMSAKMLNRVVMGRSPLGKAPVDALSDRELQTFALIGRGLKTADIAGEMQLSTKTIETYRARIKEKLELDDMAALTREAVHWTIENG</sequence>
<dbReference type="InterPro" id="IPR058245">
    <property type="entry name" value="NreC/VraR/RcsB-like_REC"/>
</dbReference>
<dbReference type="EMBL" id="SJPJ01000002">
    <property type="protein sequence ID" value="TWT76452.1"/>
    <property type="molecule type" value="Genomic_DNA"/>
</dbReference>
<dbReference type="GO" id="GO:0006355">
    <property type="term" value="P:regulation of DNA-templated transcription"/>
    <property type="evidence" value="ECO:0007669"/>
    <property type="project" value="InterPro"/>
</dbReference>
<dbReference type="Pfam" id="PF00072">
    <property type="entry name" value="Response_reg"/>
    <property type="match status" value="1"/>
</dbReference>
<accession>A0A5C5YNC5</accession>
<evidence type="ECO:0000256" key="1">
    <source>
        <dbReference type="ARBA" id="ARBA00022553"/>
    </source>
</evidence>
<dbReference type="InterPro" id="IPR011006">
    <property type="entry name" value="CheY-like_superfamily"/>
</dbReference>
<dbReference type="GO" id="GO:0000160">
    <property type="term" value="P:phosphorelay signal transduction system"/>
    <property type="evidence" value="ECO:0007669"/>
    <property type="project" value="InterPro"/>
</dbReference>
<dbReference type="OrthoDB" id="9796655at2"/>
<evidence type="ECO:0000256" key="3">
    <source>
        <dbReference type="PROSITE-ProRule" id="PRU00169"/>
    </source>
</evidence>
<dbReference type="Pfam" id="PF00196">
    <property type="entry name" value="GerE"/>
    <property type="match status" value="1"/>
</dbReference>
<dbReference type="Proteomes" id="UP000315010">
    <property type="component" value="Unassembled WGS sequence"/>
</dbReference>
<evidence type="ECO:0000313" key="6">
    <source>
        <dbReference type="EMBL" id="TWT76452.1"/>
    </source>
</evidence>
<dbReference type="CDD" id="cd17535">
    <property type="entry name" value="REC_NarL-like"/>
    <property type="match status" value="1"/>
</dbReference>
<dbReference type="InterPro" id="IPR000792">
    <property type="entry name" value="Tscrpt_reg_LuxR_C"/>
</dbReference>
<dbReference type="InterPro" id="IPR001789">
    <property type="entry name" value="Sig_transdc_resp-reg_receiver"/>
</dbReference>
<organism evidence="6 7">
    <name type="scientific">Novipirellula herctigrandis</name>
    <dbReference type="NCBI Taxonomy" id="2527986"/>
    <lineage>
        <taxon>Bacteria</taxon>
        <taxon>Pseudomonadati</taxon>
        <taxon>Planctomycetota</taxon>
        <taxon>Planctomycetia</taxon>
        <taxon>Pirellulales</taxon>
        <taxon>Pirellulaceae</taxon>
        <taxon>Novipirellula</taxon>
    </lineage>
</organism>
<dbReference type="PROSITE" id="PS50043">
    <property type="entry name" value="HTH_LUXR_2"/>
    <property type="match status" value="1"/>
</dbReference>
<feature type="domain" description="HTH luxR-type" evidence="4">
    <location>
        <begin position="145"/>
        <end position="214"/>
    </location>
</feature>
<dbReference type="PANTHER" id="PTHR43214">
    <property type="entry name" value="TWO-COMPONENT RESPONSE REGULATOR"/>
    <property type="match status" value="1"/>
</dbReference>
<dbReference type="PROSITE" id="PS50110">
    <property type="entry name" value="RESPONSE_REGULATORY"/>
    <property type="match status" value="1"/>
</dbReference>
<dbReference type="SMART" id="SM00448">
    <property type="entry name" value="REC"/>
    <property type="match status" value="1"/>
</dbReference>